<dbReference type="Pfam" id="PF00535">
    <property type="entry name" value="Glycos_transf_2"/>
    <property type="match status" value="1"/>
</dbReference>
<evidence type="ECO:0000256" key="1">
    <source>
        <dbReference type="ARBA" id="ARBA00004776"/>
    </source>
</evidence>
<organism evidence="7 8">
    <name type="scientific">Criibacterium bergeronii</name>
    <dbReference type="NCBI Taxonomy" id="1871336"/>
    <lineage>
        <taxon>Bacteria</taxon>
        <taxon>Bacillati</taxon>
        <taxon>Bacillota</taxon>
        <taxon>Clostridia</taxon>
        <taxon>Peptostreptococcales</taxon>
        <taxon>Filifactoraceae</taxon>
        <taxon>Criibacterium</taxon>
    </lineage>
</organism>
<keyword evidence="5" id="KW-0472">Membrane</keyword>
<dbReference type="OrthoDB" id="9771846at2"/>
<dbReference type="GO" id="GO:0016757">
    <property type="term" value="F:glycosyltransferase activity"/>
    <property type="evidence" value="ECO:0007669"/>
    <property type="project" value="UniProtKB-KW"/>
</dbReference>
<dbReference type="RefSeq" id="WP_144015659.1">
    <property type="nucleotide sequence ID" value="NZ_VJXW01000003.1"/>
</dbReference>
<dbReference type="Proteomes" id="UP000319424">
    <property type="component" value="Unassembled WGS sequence"/>
</dbReference>
<dbReference type="SUPFAM" id="SSF53448">
    <property type="entry name" value="Nucleotide-diphospho-sugar transferases"/>
    <property type="match status" value="1"/>
</dbReference>
<dbReference type="Gene3D" id="3.90.550.10">
    <property type="entry name" value="Spore Coat Polysaccharide Biosynthesis Protein SpsA, Chain A"/>
    <property type="match status" value="1"/>
</dbReference>
<dbReference type="InterPro" id="IPR029044">
    <property type="entry name" value="Nucleotide-diphossugar_trans"/>
</dbReference>
<keyword evidence="5" id="KW-1133">Transmembrane helix</keyword>
<protein>
    <submittedName>
        <fullName evidence="7">Glycosyltransferase family 2 protein</fullName>
    </submittedName>
</protein>
<dbReference type="PANTHER" id="PTHR43179">
    <property type="entry name" value="RHAMNOSYLTRANSFERASE WBBL"/>
    <property type="match status" value="1"/>
</dbReference>
<feature type="transmembrane region" description="Helical" evidence="5">
    <location>
        <begin position="245"/>
        <end position="265"/>
    </location>
</feature>
<gene>
    <name evidence="7" type="ORF">FL857_02900</name>
</gene>
<comment type="similarity">
    <text evidence="2">Belongs to the glycosyltransferase 2 family.</text>
</comment>
<proteinExistence type="inferred from homology"/>
<evidence type="ECO:0000256" key="4">
    <source>
        <dbReference type="ARBA" id="ARBA00022679"/>
    </source>
</evidence>
<keyword evidence="4 7" id="KW-0808">Transferase</keyword>
<dbReference type="EMBL" id="VJXW01000003">
    <property type="protein sequence ID" value="TRW27959.1"/>
    <property type="molecule type" value="Genomic_DNA"/>
</dbReference>
<name>A0A552VBZ9_9FIRM</name>
<dbReference type="CDD" id="cd04186">
    <property type="entry name" value="GT_2_like_c"/>
    <property type="match status" value="1"/>
</dbReference>
<keyword evidence="5" id="KW-0812">Transmembrane</keyword>
<comment type="pathway">
    <text evidence="1">Cell wall biogenesis; cell wall polysaccharide biosynthesis.</text>
</comment>
<keyword evidence="3" id="KW-0328">Glycosyltransferase</keyword>
<evidence type="ECO:0000256" key="3">
    <source>
        <dbReference type="ARBA" id="ARBA00022676"/>
    </source>
</evidence>
<feature type="domain" description="Glycosyltransferase 2-like" evidence="6">
    <location>
        <begin position="6"/>
        <end position="177"/>
    </location>
</feature>
<dbReference type="InterPro" id="IPR001173">
    <property type="entry name" value="Glyco_trans_2-like"/>
</dbReference>
<evidence type="ECO:0000313" key="8">
    <source>
        <dbReference type="Proteomes" id="UP000319424"/>
    </source>
</evidence>
<accession>A0A552VBZ9</accession>
<dbReference type="PANTHER" id="PTHR43179:SF12">
    <property type="entry name" value="GALACTOFURANOSYLTRANSFERASE GLFT2"/>
    <property type="match status" value="1"/>
</dbReference>
<comment type="caution">
    <text evidence="7">The sequence shown here is derived from an EMBL/GenBank/DDBJ whole genome shotgun (WGS) entry which is preliminary data.</text>
</comment>
<reference evidence="7 8" key="1">
    <citation type="submission" date="2019-07" db="EMBL/GenBank/DDBJ databases">
        <title>Criibacterium bergeronii gen. nov., sp. nov. isolated from human clinical samples.</title>
        <authorList>
            <person name="Maheux A.F."/>
            <person name="Boudreau D.K."/>
            <person name="Berube E."/>
            <person name="Brodeur S."/>
            <person name="Bernard K.A."/>
            <person name="Abed J.Y."/>
            <person name="Ducrey E."/>
            <person name="Guay E.F."/>
            <person name="Raymond F."/>
            <person name="Corbeil J."/>
            <person name="Domingo M.-C."/>
            <person name="Roy P.H."/>
            <person name="Boissinot M."/>
            <person name="Tocheva E.I."/>
            <person name="Omar R.F."/>
        </authorList>
    </citation>
    <scope>NUCLEOTIDE SEQUENCE [LARGE SCALE GENOMIC DNA]</scope>
    <source>
        <strain evidence="7 8">CCRI-24246</strain>
    </source>
</reference>
<sequence length="328" mass="38151">MNKVTLVIPNYNGIHFLKDCIDSLYENAGLPFDLIIIDNASTDGDYSFVNNYKNATFIKNQQNYGFAKAVNQGIKLAKTDYVVLLNNDTIVLKDYLKHFVNAIEQDSKIFSVSCLMICNYDRTLVDTAGDSYSLFGWAYKRCDGKKITDDKVNKRANIFSSCGGSVIYRRKIFDEIGYFDENFFAYLEDIDVSYRALIHGYRNIYTPNARVYHIGSCTTGGKYNSFKVKISSRNNVYLPYKNMPLLQLIINLPFLFIGFFVKYIFYVKKGYAKEYTSGIKEGLSSLYKIKKTKFRLKNLHNYIKIEYLLIKNLFIYMFRYVNKLIKAW</sequence>
<evidence type="ECO:0000256" key="5">
    <source>
        <dbReference type="SAM" id="Phobius"/>
    </source>
</evidence>
<evidence type="ECO:0000313" key="7">
    <source>
        <dbReference type="EMBL" id="TRW27959.1"/>
    </source>
</evidence>
<evidence type="ECO:0000256" key="2">
    <source>
        <dbReference type="ARBA" id="ARBA00006739"/>
    </source>
</evidence>
<evidence type="ECO:0000259" key="6">
    <source>
        <dbReference type="Pfam" id="PF00535"/>
    </source>
</evidence>
<dbReference type="AlphaFoldDB" id="A0A552VBZ9"/>